<evidence type="ECO:0000256" key="1">
    <source>
        <dbReference type="ARBA" id="ARBA00004196"/>
    </source>
</evidence>
<organism evidence="6 7">
    <name type="scientific">Coralloluteibacterium thermophilum</name>
    <dbReference type="NCBI Taxonomy" id="2707049"/>
    <lineage>
        <taxon>Bacteria</taxon>
        <taxon>Pseudomonadati</taxon>
        <taxon>Pseudomonadota</taxon>
        <taxon>Gammaproteobacteria</taxon>
        <taxon>Lysobacterales</taxon>
        <taxon>Lysobacteraceae</taxon>
        <taxon>Coralloluteibacterium</taxon>
    </lineage>
</organism>
<dbReference type="InterPro" id="IPR050465">
    <property type="entry name" value="UPF0194_transport"/>
</dbReference>
<dbReference type="Gene3D" id="2.40.50.100">
    <property type="match status" value="1"/>
</dbReference>
<evidence type="ECO:0000259" key="4">
    <source>
        <dbReference type="Pfam" id="PF25967"/>
    </source>
</evidence>
<evidence type="ECO:0000256" key="2">
    <source>
        <dbReference type="ARBA" id="ARBA00023054"/>
    </source>
</evidence>
<dbReference type="EMBL" id="JBHSGG010000035">
    <property type="protein sequence ID" value="MFC4729030.1"/>
    <property type="molecule type" value="Genomic_DNA"/>
</dbReference>
<evidence type="ECO:0000259" key="5">
    <source>
        <dbReference type="Pfam" id="PF25973"/>
    </source>
</evidence>
<dbReference type="PANTHER" id="PTHR32347">
    <property type="entry name" value="EFFLUX SYSTEM COMPONENT YKNX-RELATED"/>
    <property type="match status" value="1"/>
</dbReference>
<sequence length="423" mass="45371">MIPDTSAQDRPLHAPRRRLPLRWLLAAGAVLALLALTGVVARGWSAGTGSVDGSRIRIAPVVRGTLVRDVSAEGRLTASNSPTLYAVAGGTVDLKVIAGDRVERGQVLAVIDSPELRSRLAQEQATAAALEAEVGRAALQVRQGSAEARKLVDQATIDHQAAVRELQRIEKAHRLGALPEIDKLKAEDELRKAEIALAHARQDAALQGEGLGFDLSAKRLELERQRALADELARQVEALNLRSPVDGQVGQIMIPQFSNVAANAAVLSVVDLTAFELEIRVPESFARDLAIGMPAQIRSGNRQFEGKVRSVSPEVVNGEVVSRLQFVGEVPEGLRQNQRLSARIVLDERPDVLMVERGSFLEAGGGTVAYVMRDGVAERRAIRTGASSLDAVEILEGLQEGERVVVSGTDAFAQAERIRIAGL</sequence>
<evidence type="ECO:0000313" key="6">
    <source>
        <dbReference type="EMBL" id="MFC4729030.1"/>
    </source>
</evidence>
<protein>
    <submittedName>
        <fullName evidence="6">Efflux RND transporter periplasmic adaptor subunit</fullName>
    </submittedName>
</protein>
<dbReference type="InterPro" id="IPR058647">
    <property type="entry name" value="BSH_CzcB-like"/>
</dbReference>
<dbReference type="Gene3D" id="2.40.420.20">
    <property type="match status" value="1"/>
</dbReference>
<feature type="domain" description="CzcB-like barrel-sandwich hybrid" evidence="5">
    <location>
        <begin position="87"/>
        <end position="271"/>
    </location>
</feature>
<name>A0ABV9NNH2_9GAMM</name>
<keyword evidence="7" id="KW-1185">Reference proteome</keyword>
<gene>
    <name evidence="6" type="ORF">ACFO3Q_12720</name>
</gene>
<comment type="caution">
    <text evidence="6">The sequence shown here is derived from an EMBL/GenBank/DDBJ whole genome shotgun (WGS) entry which is preliminary data.</text>
</comment>
<dbReference type="InterPro" id="IPR058627">
    <property type="entry name" value="MdtA-like_C"/>
</dbReference>
<feature type="coiled-coil region" evidence="3">
    <location>
        <begin position="113"/>
        <end position="242"/>
    </location>
</feature>
<evidence type="ECO:0000256" key="3">
    <source>
        <dbReference type="SAM" id="Coils"/>
    </source>
</evidence>
<accession>A0ABV9NNH2</accession>
<dbReference type="Pfam" id="PF25973">
    <property type="entry name" value="BSH_CzcB"/>
    <property type="match status" value="1"/>
</dbReference>
<dbReference type="PANTHER" id="PTHR32347:SF14">
    <property type="entry name" value="EFFLUX SYSTEM COMPONENT YKNX-RELATED"/>
    <property type="match status" value="1"/>
</dbReference>
<keyword evidence="2 3" id="KW-0175">Coiled coil</keyword>
<comment type="subcellular location">
    <subcellularLocation>
        <location evidence="1">Cell envelope</location>
    </subcellularLocation>
</comment>
<dbReference type="RefSeq" id="WP_377005101.1">
    <property type="nucleotide sequence ID" value="NZ_JBHSGG010000035.1"/>
</dbReference>
<dbReference type="Proteomes" id="UP001595892">
    <property type="component" value="Unassembled WGS sequence"/>
</dbReference>
<proteinExistence type="predicted"/>
<dbReference type="Pfam" id="PF25967">
    <property type="entry name" value="RND-MFP_C"/>
    <property type="match status" value="1"/>
</dbReference>
<evidence type="ECO:0000313" key="7">
    <source>
        <dbReference type="Proteomes" id="UP001595892"/>
    </source>
</evidence>
<reference evidence="7" key="1">
    <citation type="journal article" date="2019" name="Int. J. Syst. Evol. Microbiol.">
        <title>The Global Catalogue of Microorganisms (GCM) 10K type strain sequencing project: providing services to taxonomists for standard genome sequencing and annotation.</title>
        <authorList>
            <consortium name="The Broad Institute Genomics Platform"/>
            <consortium name="The Broad Institute Genome Sequencing Center for Infectious Disease"/>
            <person name="Wu L."/>
            <person name="Ma J."/>
        </authorList>
    </citation>
    <scope>NUCLEOTIDE SEQUENCE [LARGE SCALE GENOMIC DNA]</scope>
    <source>
        <strain evidence="7">CGMCC 1.13574</strain>
    </source>
</reference>
<feature type="domain" description="Multidrug resistance protein MdtA-like C-terminal permuted SH3" evidence="4">
    <location>
        <begin position="364"/>
        <end position="410"/>
    </location>
</feature>
<dbReference type="Gene3D" id="2.40.30.170">
    <property type="match status" value="1"/>
</dbReference>